<evidence type="ECO:0000256" key="1">
    <source>
        <dbReference type="ARBA" id="ARBA00022741"/>
    </source>
</evidence>
<dbReference type="GO" id="GO:0016874">
    <property type="term" value="F:ligase activity"/>
    <property type="evidence" value="ECO:0007669"/>
    <property type="project" value="UniProtKB-KW"/>
</dbReference>
<dbReference type="RefSeq" id="WP_218253376.1">
    <property type="nucleotide sequence ID" value="NZ_JABXWD010000336.1"/>
</dbReference>
<dbReference type="Proteomes" id="UP001196980">
    <property type="component" value="Unassembled WGS sequence"/>
</dbReference>
<dbReference type="PROSITE" id="PS00455">
    <property type="entry name" value="AMP_BINDING"/>
    <property type="match status" value="1"/>
</dbReference>
<accession>A0ABS6S1N4</accession>
<dbReference type="CDD" id="cd05907">
    <property type="entry name" value="VL_LC_FACS_like"/>
    <property type="match status" value="1"/>
</dbReference>
<evidence type="ECO:0000313" key="5">
    <source>
        <dbReference type="Proteomes" id="UP001196980"/>
    </source>
</evidence>
<protein>
    <submittedName>
        <fullName evidence="4">Long-chain fatty acid--CoA ligase</fullName>
    </submittedName>
</protein>
<reference evidence="4 5" key="1">
    <citation type="journal article" date="2020" name="J Geophys Res Biogeosci">
        <title>Magnetotaxis as an Adaptation to Enable Bacterial Shuttling of Microbial Sulfur and Sulfur Cycling Across Aquatic Oxic#Anoxic Interfaces.</title>
        <authorList>
            <person name="Li J."/>
            <person name="Liu P."/>
            <person name="Wang J."/>
            <person name="Roberts A.P."/>
            <person name="Pan Y."/>
        </authorList>
    </citation>
    <scope>NUCLEOTIDE SEQUENCE [LARGE SCALE GENOMIC DNA]</scope>
    <source>
        <strain evidence="4 5">MYR-1_YQ</strain>
    </source>
</reference>
<keyword evidence="1" id="KW-0547">Nucleotide-binding</keyword>
<comment type="caution">
    <text evidence="4">The sequence shown here is derived from an EMBL/GenBank/DDBJ whole genome shotgun (WGS) entry which is preliminary data.</text>
</comment>
<feature type="domain" description="AMP-dependent synthetase/ligase" evidence="3">
    <location>
        <begin position="12"/>
        <end position="403"/>
    </location>
</feature>
<gene>
    <name evidence="4" type="ORF">HWQ67_14340</name>
</gene>
<dbReference type="PANTHER" id="PTHR43272">
    <property type="entry name" value="LONG-CHAIN-FATTY-ACID--COA LIGASE"/>
    <property type="match status" value="1"/>
</dbReference>
<evidence type="ECO:0000256" key="2">
    <source>
        <dbReference type="ARBA" id="ARBA00022840"/>
    </source>
</evidence>
<evidence type="ECO:0000313" key="4">
    <source>
        <dbReference type="EMBL" id="MBV6342762.1"/>
    </source>
</evidence>
<sequence>MTEAQILFETGTKHPQAIRFMHEGADCTWQGITWGEFLGRATQVALYMHNIGIGPDKKVAIFARNRIEWPFCVMAIHVCRGVLVPVYQANTSNQTRYILNHSDSEVLITEPDLLPTLFRIWGELPGLRKVIVLGLNDSDEVERRLEEFNATATLPLKVTDVTQRLVSINDVYDAGEALSRQHPGAFEQLCASITKDDVSSILYTSGTTGQPKGVTLTINNLYTNAGDWIEVLGPLIPETRVNLLWLPMSHIFGLGELGLGNTLGFTTYFTTPQAVLRHMPEVRPTVFMSVPAYWEKLYLDAVGFSGQRSQQLDRLHVLTGGRLRFCLSGGAGLKRQVKEFFYDAGLLIIEGYGLTECSPTLTMNRKDDFDFDTVGKPFPNVQLRLAPDGEILAKGPNVFSRYYKDDAATTEAFDAEGWFKTGDLGSLTDDGFLKILGRKKDIIVTSGGKNISPQIIESQFRDDPYIEHIVLYGDERKYLTALITLKAFAVMAYAAEAGIVEGDYSALVRRPEVVALVQKAVDTVNTNLSSVETIKRFYIHDRSLSVEEGLLTPSFKLKRRQVHEHFKDVLDGLYQ</sequence>
<dbReference type="InterPro" id="IPR020845">
    <property type="entry name" value="AMP-binding_CS"/>
</dbReference>
<proteinExistence type="predicted"/>
<dbReference type="PANTHER" id="PTHR43272:SF33">
    <property type="entry name" value="AMP-BINDING DOMAIN-CONTAINING PROTEIN-RELATED"/>
    <property type="match status" value="1"/>
</dbReference>
<dbReference type="Pfam" id="PF00501">
    <property type="entry name" value="AMP-binding"/>
    <property type="match status" value="1"/>
</dbReference>
<name>A0ABS6S1N4_9BACT</name>
<keyword evidence="4" id="KW-0436">Ligase</keyword>
<evidence type="ECO:0000259" key="3">
    <source>
        <dbReference type="Pfam" id="PF00501"/>
    </source>
</evidence>
<dbReference type="EMBL" id="JABXWD010000336">
    <property type="protein sequence ID" value="MBV6342762.1"/>
    <property type="molecule type" value="Genomic_DNA"/>
</dbReference>
<dbReference type="InterPro" id="IPR000873">
    <property type="entry name" value="AMP-dep_synth/lig_dom"/>
</dbReference>
<dbReference type="Pfam" id="PF23562">
    <property type="entry name" value="AMP-binding_C_3"/>
    <property type="match status" value="1"/>
</dbReference>
<keyword evidence="2" id="KW-0067">ATP-binding</keyword>
<organism evidence="4 5">
    <name type="scientific">Candidatus Magnetobacterium casense</name>
    <dbReference type="NCBI Taxonomy" id="1455061"/>
    <lineage>
        <taxon>Bacteria</taxon>
        <taxon>Pseudomonadati</taxon>
        <taxon>Nitrospirota</taxon>
        <taxon>Thermodesulfovibrionia</taxon>
        <taxon>Thermodesulfovibrionales</taxon>
        <taxon>Candidatus Magnetobacteriaceae</taxon>
        <taxon>Candidatus Magnetobacterium</taxon>
    </lineage>
</organism>
<keyword evidence="5" id="KW-1185">Reference proteome</keyword>